<dbReference type="InterPro" id="IPR033731">
    <property type="entry name" value="GlyRS-like_core"/>
</dbReference>
<dbReference type="NCBIfam" id="NF003211">
    <property type="entry name" value="PRK04173.1"/>
    <property type="match status" value="1"/>
</dbReference>
<dbReference type="NCBIfam" id="TIGR00389">
    <property type="entry name" value="glyS_dimeric"/>
    <property type="match status" value="1"/>
</dbReference>
<name>A0A1D8D478_CHLLM</name>
<gene>
    <name evidence="8" type="primary">glyQS</name>
    <name evidence="10" type="ORF">BIU88_11305</name>
</gene>
<reference evidence="10" key="1">
    <citation type="submission" date="2016-09" db="EMBL/GenBank/DDBJ databases">
        <title>Genome sequence of Chlorobaculum limnaeum.</title>
        <authorList>
            <person name="Liu Z."/>
            <person name="Tank M."/>
            <person name="Bryant D.A."/>
        </authorList>
    </citation>
    <scope>NUCLEOTIDE SEQUENCE [LARGE SCALE GENOMIC DNA]</scope>
    <source>
        <strain evidence="10">DSM 1677</strain>
    </source>
</reference>
<dbReference type="InterPro" id="IPR045864">
    <property type="entry name" value="aa-tRNA-synth_II/BPL/LPL"/>
</dbReference>
<evidence type="ECO:0000256" key="1">
    <source>
        <dbReference type="ARBA" id="ARBA00008226"/>
    </source>
</evidence>
<evidence type="ECO:0000256" key="3">
    <source>
        <dbReference type="ARBA" id="ARBA00022598"/>
    </source>
</evidence>
<dbReference type="KEGG" id="clz:BIU88_11305"/>
<feature type="binding site" evidence="8">
    <location>
        <begin position="361"/>
        <end position="364"/>
    </location>
    <ligand>
        <name>ATP</name>
        <dbReference type="ChEBI" id="CHEBI:30616"/>
    </ligand>
</feature>
<dbReference type="STRING" id="274537.BIU88_11305"/>
<comment type="catalytic activity">
    <reaction evidence="8">
        <text>tRNA(Gly) + glycine + ATP = glycyl-tRNA(Gly) + AMP + diphosphate</text>
        <dbReference type="Rhea" id="RHEA:16013"/>
        <dbReference type="Rhea" id="RHEA-COMP:9664"/>
        <dbReference type="Rhea" id="RHEA-COMP:9683"/>
        <dbReference type="ChEBI" id="CHEBI:30616"/>
        <dbReference type="ChEBI" id="CHEBI:33019"/>
        <dbReference type="ChEBI" id="CHEBI:57305"/>
        <dbReference type="ChEBI" id="CHEBI:78442"/>
        <dbReference type="ChEBI" id="CHEBI:78522"/>
        <dbReference type="ChEBI" id="CHEBI:456215"/>
        <dbReference type="EC" id="6.1.1.14"/>
    </reaction>
</comment>
<dbReference type="InterPro" id="IPR036621">
    <property type="entry name" value="Anticodon-bd_dom_sf"/>
</dbReference>
<dbReference type="PROSITE" id="PS50862">
    <property type="entry name" value="AA_TRNA_LIGASE_II"/>
    <property type="match status" value="1"/>
</dbReference>
<evidence type="ECO:0000256" key="2">
    <source>
        <dbReference type="ARBA" id="ARBA00022490"/>
    </source>
</evidence>
<feature type="binding site" evidence="8">
    <location>
        <begin position="234"/>
        <end position="236"/>
    </location>
    <ligand>
        <name>ATP</name>
        <dbReference type="ChEBI" id="CHEBI:30616"/>
    </ligand>
</feature>
<sequence length="491" mass="56130">MSNSDQSRVQTQSLSPDKVMHKLVSLAKRRGFIFPSSEIYGGLSSCFDYGPLGSEMKKNIKDLWWNAMTRRHQNIVGIDASIMMNPTVWEASGHVASFNDPMIDDRTTKRRYRADHLIENHIGKLTRDGKEAEAAAVKIAYEAAAGTEDPNRTLYNIIVNEGIKAPDTGSADWTEVRQFNLMFQCNMGAVAESAGVVYLRPETAQGIFVNFHNVRESSRMKVPFGIAQIGKAFRNEIVKGNFIFRMVEFEQMEMQYFLKPGTQLEAFEAWREERFRWYSETLGMTKEKLHWYKHDKLAHYADLAYDIKFEFPFGIEEIEGIHSRTDFDLSQHQQYSGKSMEYIDQTTNERYIPYVVETSSGCDRTFLALLSDAYQEDVVDGEPRVMLKLSPKVAPVKAAVLPLMKKGEMGEKADKLCRDLSEHFLVQYDDAASIGKRYRRQDEIGTPFCFTVDHQTLEDGTITVRYRDTAAQERIDMTKAGEFLATKMVNA</sequence>
<comment type="subcellular location">
    <subcellularLocation>
        <location evidence="8">Cytoplasm</location>
    </subcellularLocation>
</comment>
<proteinExistence type="inferred from homology"/>
<keyword evidence="11" id="KW-1185">Reference proteome</keyword>
<evidence type="ECO:0000256" key="8">
    <source>
        <dbReference type="HAMAP-Rule" id="MF_00253"/>
    </source>
</evidence>
<keyword evidence="2 8" id="KW-0963">Cytoplasm</keyword>
<evidence type="ECO:0000256" key="6">
    <source>
        <dbReference type="ARBA" id="ARBA00022917"/>
    </source>
</evidence>
<feature type="domain" description="Aminoacyl-transfer RNA synthetases class-II family profile" evidence="9">
    <location>
        <begin position="17"/>
        <end position="391"/>
    </location>
</feature>
<dbReference type="PANTHER" id="PTHR10745">
    <property type="entry name" value="GLYCYL-TRNA SYNTHETASE/DNA POLYMERASE SUBUNIT GAMMA-2"/>
    <property type="match status" value="1"/>
</dbReference>
<feature type="binding site" evidence="8">
    <location>
        <begin position="244"/>
        <end position="249"/>
    </location>
    <ligand>
        <name>ATP</name>
        <dbReference type="ChEBI" id="CHEBI:30616"/>
    </ligand>
</feature>
<dbReference type="RefSeq" id="WP_069810856.1">
    <property type="nucleotide sequence ID" value="NZ_CP017305.1"/>
</dbReference>
<dbReference type="GO" id="GO:0005524">
    <property type="term" value="F:ATP binding"/>
    <property type="evidence" value="ECO:0007669"/>
    <property type="project" value="UniProtKB-UniRule"/>
</dbReference>
<keyword evidence="3 8" id="KW-0436">Ligase</keyword>
<evidence type="ECO:0000259" key="9">
    <source>
        <dbReference type="PROSITE" id="PS50862"/>
    </source>
</evidence>
<comment type="similarity">
    <text evidence="1 8">Belongs to the class-II aminoacyl-tRNA synthetase family.</text>
</comment>
<evidence type="ECO:0000256" key="5">
    <source>
        <dbReference type="ARBA" id="ARBA00022840"/>
    </source>
</evidence>
<dbReference type="Gene3D" id="3.30.40.230">
    <property type="match status" value="1"/>
</dbReference>
<keyword evidence="6 8" id="KW-0648">Protein biosynthesis</keyword>
<comment type="subunit">
    <text evidence="8">Homodimer.</text>
</comment>
<evidence type="ECO:0000313" key="11">
    <source>
        <dbReference type="Proteomes" id="UP000095185"/>
    </source>
</evidence>
<dbReference type="GO" id="GO:1990742">
    <property type="term" value="C:microvesicle"/>
    <property type="evidence" value="ECO:0007669"/>
    <property type="project" value="UniProtKB-ARBA"/>
</dbReference>
<accession>A0A1D8D478</accession>
<dbReference type="GO" id="GO:0004081">
    <property type="term" value="F:bis(5'-nucleosyl)-tetraphosphatase (asymmetrical) activity"/>
    <property type="evidence" value="ECO:0007669"/>
    <property type="project" value="UniProtKB-ARBA"/>
</dbReference>
<evidence type="ECO:0000313" key="10">
    <source>
        <dbReference type="EMBL" id="AOS84665.1"/>
    </source>
</evidence>
<dbReference type="GO" id="GO:0004820">
    <property type="term" value="F:glycine-tRNA ligase activity"/>
    <property type="evidence" value="ECO:0007669"/>
    <property type="project" value="UniProtKB-UniRule"/>
</dbReference>
<dbReference type="GO" id="GO:0006426">
    <property type="term" value="P:glycyl-tRNA aminoacylation"/>
    <property type="evidence" value="ECO:0007669"/>
    <property type="project" value="UniProtKB-UniRule"/>
</dbReference>
<dbReference type="PANTHER" id="PTHR10745:SF8">
    <property type="entry name" value="DNA POLYMERASE SUBUNIT GAMMA-2, MITOCHONDRIAL"/>
    <property type="match status" value="1"/>
</dbReference>
<feature type="binding site" evidence="8">
    <location>
        <begin position="249"/>
        <end position="253"/>
    </location>
    <ligand>
        <name>substrate</name>
    </ligand>
</feature>
<dbReference type="InterPro" id="IPR002314">
    <property type="entry name" value="aa-tRNA-synt_IIb"/>
</dbReference>
<dbReference type="Gene3D" id="3.40.50.800">
    <property type="entry name" value="Anticodon-binding domain"/>
    <property type="match status" value="1"/>
</dbReference>
<dbReference type="InterPro" id="IPR022961">
    <property type="entry name" value="Gly_tRNA_ligase_bac"/>
</dbReference>
<dbReference type="AlphaFoldDB" id="A0A1D8D478"/>
<dbReference type="HAMAP" id="MF_00253_B">
    <property type="entry name" value="Gly_tRNA_synth_B"/>
    <property type="match status" value="1"/>
</dbReference>
<dbReference type="InterPro" id="IPR006195">
    <property type="entry name" value="aa-tRNA-synth_II"/>
</dbReference>
<feature type="binding site" evidence="8">
    <location>
        <position position="113"/>
    </location>
    <ligand>
        <name>substrate</name>
    </ligand>
</feature>
<dbReference type="Gene3D" id="3.30.930.10">
    <property type="entry name" value="Bira Bifunctional Protein, Domain 2"/>
    <property type="match status" value="1"/>
</dbReference>
<dbReference type="PRINTS" id="PR01043">
    <property type="entry name" value="TRNASYNTHGLY"/>
</dbReference>
<dbReference type="Proteomes" id="UP000095185">
    <property type="component" value="Chromosome"/>
</dbReference>
<dbReference type="GO" id="GO:0070062">
    <property type="term" value="C:extracellular exosome"/>
    <property type="evidence" value="ECO:0007669"/>
    <property type="project" value="UniProtKB-ARBA"/>
</dbReference>
<keyword evidence="7 8" id="KW-0030">Aminoacyl-tRNA synthetase</keyword>
<dbReference type="CDD" id="cd00774">
    <property type="entry name" value="GlyRS-like_core"/>
    <property type="match status" value="1"/>
</dbReference>
<comment type="function">
    <text evidence="8">Catalyzes the attachment of glycine to tRNA(Gly).</text>
</comment>
<dbReference type="SUPFAM" id="SSF52954">
    <property type="entry name" value="Class II aaRS ABD-related"/>
    <property type="match status" value="1"/>
</dbReference>
<dbReference type="InterPro" id="IPR027031">
    <property type="entry name" value="Gly-tRNA_synthase/POLG2"/>
</dbReference>
<dbReference type="SUPFAM" id="SSF55681">
    <property type="entry name" value="Class II aaRS and biotin synthetases"/>
    <property type="match status" value="1"/>
</dbReference>
<feature type="binding site" evidence="8">
    <location>
        <begin position="357"/>
        <end position="361"/>
    </location>
    <ligand>
        <name>substrate</name>
    </ligand>
</feature>
<keyword evidence="5 8" id="KW-0067">ATP-binding</keyword>
<dbReference type="EC" id="6.1.1.14" evidence="8"/>
<keyword evidence="4 8" id="KW-0547">Nucleotide-binding</keyword>
<evidence type="ECO:0000256" key="4">
    <source>
        <dbReference type="ARBA" id="ARBA00022741"/>
    </source>
</evidence>
<feature type="binding site" evidence="8">
    <location>
        <position position="202"/>
    </location>
    <ligand>
        <name>substrate</name>
    </ligand>
</feature>
<dbReference type="Pfam" id="PF03129">
    <property type="entry name" value="HGTP_anticodon"/>
    <property type="match status" value="1"/>
</dbReference>
<dbReference type="GO" id="GO:0015966">
    <property type="term" value="P:diadenosine tetraphosphate biosynthetic process"/>
    <property type="evidence" value="ECO:0007669"/>
    <property type="project" value="UniProtKB-ARBA"/>
</dbReference>
<dbReference type="GO" id="GO:0005737">
    <property type="term" value="C:cytoplasm"/>
    <property type="evidence" value="ECO:0007669"/>
    <property type="project" value="UniProtKB-SubCell"/>
</dbReference>
<dbReference type="InterPro" id="IPR004154">
    <property type="entry name" value="Anticodon-bd"/>
</dbReference>
<dbReference type="InterPro" id="IPR002315">
    <property type="entry name" value="tRNA-synt_gly"/>
</dbReference>
<feature type="binding site" evidence="8">
    <location>
        <begin position="317"/>
        <end position="318"/>
    </location>
    <ligand>
        <name>ATP</name>
        <dbReference type="ChEBI" id="CHEBI:30616"/>
    </ligand>
</feature>
<dbReference type="Pfam" id="PF00587">
    <property type="entry name" value="tRNA-synt_2b"/>
    <property type="match status" value="1"/>
</dbReference>
<dbReference type="FunFam" id="3.40.50.800:FF:000002">
    <property type="entry name" value="Glycine--tRNA ligase"/>
    <property type="match status" value="1"/>
</dbReference>
<dbReference type="EMBL" id="CP017305">
    <property type="protein sequence ID" value="AOS84665.1"/>
    <property type="molecule type" value="Genomic_DNA"/>
</dbReference>
<evidence type="ECO:0000256" key="7">
    <source>
        <dbReference type="ARBA" id="ARBA00023146"/>
    </source>
</evidence>
<organism evidence="10 11">
    <name type="scientific">Chlorobaculum limnaeum</name>
    <dbReference type="NCBI Taxonomy" id="274537"/>
    <lineage>
        <taxon>Bacteria</taxon>
        <taxon>Pseudomonadati</taxon>
        <taxon>Chlorobiota</taxon>
        <taxon>Chlorobiia</taxon>
        <taxon>Chlorobiales</taxon>
        <taxon>Chlorobiaceae</taxon>
        <taxon>Chlorobaculum</taxon>
    </lineage>
</organism>
<protein>
    <recommendedName>
        <fullName evidence="8">Glycine--tRNA ligase</fullName>
        <ecNumber evidence="8">6.1.1.14</ecNumber>
    </recommendedName>
    <alternativeName>
        <fullName evidence="8">Glycyl-tRNA synthetase</fullName>
        <shortName evidence="8">GlyRS</shortName>
    </alternativeName>
</protein>